<keyword evidence="8 12" id="KW-0862">Zinc</keyword>
<dbReference type="GO" id="GO:0005886">
    <property type="term" value="C:plasma membrane"/>
    <property type="evidence" value="ECO:0007669"/>
    <property type="project" value="UniProtKB-SubCell"/>
</dbReference>
<evidence type="ECO:0000256" key="3">
    <source>
        <dbReference type="ARBA" id="ARBA00022475"/>
    </source>
</evidence>
<dbReference type="HAMAP" id="MF_00188">
    <property type="entry name" value="Pept_M48_protease_HtpX"/>
    <property type="match status" value="1"/>
</dbReference>
<feature type="binding site" evidence="12">
    <location>
        <position position="223"/>
    </location>
    <ligand>
        <name>Zn(2+)</name>
        <dbReference type="ChEBI" id="CHEBI:29105"/>
        <note>catalytic</note>
    </ligand>
</feature>
<evidence type="ECO:0000256" key="7">
    <source>
        <dbReference type="ARBA" id="ARBA00022801"/>
    </source>
</evidence>
<gene>
    <name evidence="12" type="primary">htpX</name>
    <name evidence="14" type="ORF">F8O02_08105</name>
</gene>
<dbReference type="Gene3D" id="3.30.2010.10">
    <property type="entry name" value="Metalloproteases ('zincins'), catalytic domain"/>
    <property type="match status" value="1"/>
</dbReference>
<evidence type="ECO:0000313" key="14">
    <source>
        <dbReference type="EMBL" id="KAB1631327.1"/>
    </source>
</evidence>
<dbReference type="OrthoDB" id="15218at2"/>
<dbReference type="RefSeq" id="WP_158036744.1">
    <property type="nucleotide sequence ID" value="NZ_BAAAZV010000020.1"/>
</dbReference>
<name>A0A7C8BMH0_9MICO</name>
<dbReference type="GO" id="GO:0008270">
    <property type="term" value="F:zinc ion binding"/>
    <property type="evidence" value="ECO:0007669"/>
    <property type="project" value="UniProtKB-UniRule"/>
</dbReference>
<dbReference type="InterPro" id="IPR050083">
    <property type="entry name" value="HtpX_protease"/>
</dbReference>
<comment type="cofactor">
    <cofactor evidence="12">
        <name>Zn(2+)</name>
        <dbReference type="ChEBI" id="CHEBI:29105"/>
    </cofactor>
    <text evidence="12">Binds 1 zinc ion per subunit.</text>
</comment>
<evidence type="ECO:0000313" key="15">
    <source>
        <dbReference type="Proteomes" id="UP000481339"/>
    </source>
</evidence>
<sequence>MYRAIRQNKINTVLIMAVFILMIGVLGYLAALLFGGGWSTVIVALIIASVYALIQYFMAGQAAVAMSGAREITKAENPRLWRIVENLAITTGTPMPRVYIMDDPAPNAFATGRDPKHAIVCATSGILDLLTDRELTGVMAHEMGHVRNYDIRVNMIVFGLVAAIGMVADLLMRMSFWSGLSGGRREGNNGGANPVLLVLGILAAVLAPVAATMVQLAVSRQREYLADATGALTTRDPEALASALDKLQRYARPLQRANTAMAHMYIADPLKPGLMDRLFATHPPIPDRIRRLLDNADRF</sequence>
<comment type="subcellular location">
    <subcellularLocation>
        <location evidence="1 12">Cell membrane</location>
        <topology evidence="1 12">Multi-pass membrane protein</topology>
    </subcellularLocation>
</comment>
<comment type="caution">
    <text evidence="14">The sequence shown here is derived from an EMBL/GenBank/DDBJ whole genome shotgun (WGS) entry which is preliminary data.</text>
</comment>
<keyword evidence="10 12" id="KW-0482">Metalloprotease</keyword>
<evidence type="ECO:0000256" key="11">
    <source>
        <dbReference type="ARBA" id="ARBA00023136"/>
    </source>
</evidence>
<dbReference type="Pfam" id="PF01435">
    <property type="entry name" value="Peptidase_M48"/>
    <property type="match status" value="1"/>
</dbReference>
<evidence type="ECO:0000256" key="9">
    <source>
        <dbReference type="ARBA" id="ARBA00022989"/>
    </source>
</evidence>
<feature type="active site" evidence="12">
    <location>
        <position position="142"/>
    </location>
</feature>
<feature type="transmembrane region" description="Helical" evidence="12">
    <location>
        <begin position="12"/>
        <end position="31"/>
    </location>
</feature>
<keyword evidence="9 12" id="KW-1133">Transmembrane helix</keyword>
<dbReference type="InterPro" id="IPR022919">
    <property type="entry name" value="Pept_M48_protease_HtpX"/>
</dbReference>
<evidence type="ECO:0000256" key="10">
    <source>
        <dbReference type="ARBA" id="ARBA00023049"/>
    </source>
</evidence>
<evidence type="ECO:0000256" key="8">
    <source>
        <dbReference type="ARBA" id="ARBA00022833"/>
    </source>
</evidence>
<dbReference type="Proteomes" id="UP000481339">
    <property type="component" value="Unassembled WGS sequence"/>
</dbReference>
<dbReference type="GO" id="GO:0006508">
    <property type="term" value="P:proteolysis"/>
    <property type="evidence" value="ECO:0007669"/>
    <property type="project" value="UniProtKB-KW"/>
</dbReference>
<evidence type="ECO:0000256" key="2">
    <source>
        <dbReference type="ARBA" id="ARBA00009779"/>
    </source>
</evidence>
<dbReference type="InterPro" id="IPR001915">
    <property type="entry name" value="Peptidase_M48"/>
</dbReference>
<keyword evidence="15" id="KW-1185">Reference proteome</keyword>
<evidence type="ECO:0000259" key="13">
    <source>
        <dbReference type="Pfam" id="PF01435"/>
    </source>
</evidence>
<keyword evidence="3 12" id="KW-1003">Cell membrane</keyword>
<keyword evidence="6 12" id="KW-0479">Metal-binding</keyword>
<reference evidence="14 15" key="1">
    <citation type="submission" date="2019-09" db="EMBL/GenBank/DDBJ databases">
        <title>Phylogeny of genus Pseudoclavibacter and closely related genus.</title>
        <authorList>
            <person name="Li Y."/>
        </authorList>
    </citation>
    <scope>NUCLEOTIDE SEQUENCE [LARGE SCALE GENOMIC DNA]</scope>
    <source>
        <strain evidence="14 15">JCM 16921</strain>
    </source>
</reference>
<evidence type="ECO:0000256" key="12">
    <source>
        <dbReference type="HAMAP-Rule" id="MF_00188"/>
    </source>
</evidence>
<proteinExistence type="inferred from homology"/>
<feature type="binding site" evidence="12">
    <location>
        <position position="145"/>
    </location>
    <ligand>
        <name>Zn(2+)</name>
        <dbReference type="ChEBI" id="CHEBI:29105"/>
        <note>catalytic</note>
    </ligand>
</feature>
<dbReference type="EMBL" id="WBKA01000007">
    <property type="protein sequence ID" value="KAB1631327.1"/>
    <property type="molecule type" value="Genomic_DNA"/>
</dbReference>
<feature type="domain" description="Peptidase M48" evidence="13">
    <location>
        <begin position="75"/>
        <end position="293"/>
    </location>
</feature>
<feature type="transmembrane region" description="Helical" evidence="12">
    <location>
        <begin position="196"/>
        <end position="218"/>
    </location>
</feature>
<dbReference type="GO" id="GO:0004222">
    <property type="term" value="F:metalloendopeptidase activity"/>
    <property type="evidence" value="ECO:0007669"/>
    <property type="project" value="UniProtKB-UniRule"/>
</dbReference>
<protein>
    <recommendedName>
        <fullName evidence="12">Protease HtpX homolog</fullName>
        <ecNumber evidence="12">3.4.24.-</ecNumber>
    </recommendedName>
</protein>
<accession>A0A7C8BMH0</accession>
<evidence type="ECO:0000256" key="4">
    <source>
        <dbReference type="ARBA" id="ARBA00022670"/>
    </source>
</evidence>
<evidence type="ECO:0000256" key="1">
    <source>
        <dbReference type="ARBA" id="ARBA00004651"/>
    </source>
</evidence>
<dbReference type="AlphaFoldDB" id="A0A7C8BMH0"/>
<comment type="similarity">
    <text evidence="2 12">Belongs to the peptidase M48B family.</text>
</comment>
<feature type="transmembrane region" description="Helical" evidence="12">
    <location>
        <begin position="37"/>
        <end position="57"/>
    </location>
</feature>
<dbReference type="CDD" id="cd07340">
    <property type="entry name" value="M48B_Htpx_like"/>
    <property type="match status" value="1"/>
</dbReference>
<evidence type="ECO:0000256" key="5">
    <source>
        <dbReference type="ARBA" id="ARBA00022692"/>
    </source>
</evidence>
<keyword evidence="5 12" id="KW-0812">Transmembrane</keyword>
<feature type="transmembrane region" description="Helical" evidence="12">
    <location>
        <begin position="153"/>
        <end position="176"/>
    </location>
</feature>
<organism evidence="14 15">
    <name type="scientific">Pseudoclavibacter caeni</name>
    <dbReference type="NCBI Taxonomy" id="908846"/>
    <lineage>
        <taxon>Bacteria</taxon>
        <taxon>Bacillati</taxon>
        <taxon>Actinomycetota</taxon>
        <taxon>Actinomycetes</taxon>
        <taxon>Micrococcales</taxon>
        <taxon>Microbacteriaceae</taxon>
        <taxon>Pseudoclavibacter</taxon>
    </lineage>
</organism>
<keyword evidence="7 12" id="KW-0378">Hydrolase</keyword>
<feature type="binding site" evidence="12">
    <location>
        <position position="141"/>
    </location>
    <ligand>
        <name>Zn(2+)</name>
        <dbReference type="ChEBI" id="CHEBI:29105"/>
        <note>catalytic</note>
    </ligand>
</feature>
<keyword evidence="4 12" id="KW-0645">Protease</keyword>
<dbReference type="PANTHER" id="PTHR43221:SF1">
    <property type="entry name" value="PROTEASE HTPX"/>
    <property type="match status" value="1"/>
</dbReference>
<dbReference type="PANTHER" id="PTHR43221">
    <property type="entry name" value="PROTEASE HTPX"/>
    <property type="match status" value="1"/>
</dbReference>
<keyword evidence="11 12" id="KW-0472">Membrane</keyword>
<evidence type="ECO:0000256" key="6">
    <source>
        <dbReference type="ARBA" id="ARBA00022723"/>
    </source>
</evidence>
<dbReference type="EC" id="3.4.24.-" evidence="12"/>